<evidence type="ECO:0000313" key="2">
    <source>
        <dbReference type="EMBL" id="RGV50586.1"/>
    </source>
</evidence>
<reference evidence="2 3" key="1">
    <citation type="submission" date="2018-08" db="EMBL/GenBank/DDBJ databases">
        <title>A genome reference for cultivated species of the human gut microbiota.</title>
        <authorList>
            <person name="Zou Y."/>
            <person name="Xue W."/>
            <person name="Luo G."/>
        </authorList>
    </citation>
    <scope>NUCLEOTIDE SEQUENCE [LARGE SCALE GENOMIC DNA]</scope>
    <source>
        <strain evidence="2 3">AF14-32</strain>
    </source>
</reference>
<sequence length="399" mass="44703">MELLNKKLTFLKQKVDNNQPITIMIIGLGSVGCYLLDYLVSLGDPQLRLVVAGRNTEKMQMDVNIIRTASTIRRQCRSEIKVVGNCDLNDVNSIAVALKTENPDFIVNSSRVYSGLKYGSISWSNLRAYGIWTPLSIRYAKNIMEAYAQAGCEAISINTSYSDAVIPWLKSSVKTYFDFGSGNLNHLIPRMKFYIAEKYGMTNLNEIDVTLAVSHFHDVVISKEGHAEGQDILLDIKYQGRTIQFNKEELLKTCSIAMPVDQKRNMMNASSNFNIIDSVLTAFREKKQVKVHAPGVDGEIGGYPVIIDGVSATAQFDESIWSMDQMREANRKSIYCDGIENVTDATLVFTDQLVAKVKKAFNVDLPKTIQFENIDIVAEFIINQIIKPQITSPSIRSQK</sequence>
<dbReference type="SUPFAM" id="SSF51735">
    <property type="entry name" value="NAD(P)-binding Rossmann-fold domains"/>
    <property type="match status" value="1"/>
</dbReference>
<comment type="caution">
    <text evidence="2">The sequence shown here is derived from an EMBL/GenBank/DDBJ whole genome shotgun (WGS) entry which is preliminary data.</text>
</comment>
<evidence type="ECO:0000256" key="1">
    <source>
        <dbReference type="SAM" id="Phobius"/>
    </source>
</evidence>
<evidence type="ECO:0000313" key="3">
    <source>
        <dbReference type="Proteomes" id="UP000283850"/>
    </source>
</evidence>
<protein>
    <recommendedName>
        <fullName evidence="4">Saccharopine dehydrogenase NADP binding domain-containing protein</fullName>
    </recommendedName>
</protein>
<keyword evidence="1" id="KW-1133">Transmembrane helix</keyword>
<dbReference type="AlphaFoldDB" id="A0A412XZF0"/>
<name>A0A412XZF0_9BACE</name>
<accession>A0A412XZF0</accession>
<dbReference type="Gene3D" id="3.40.50.720">
    <property type="entry name" value="NAD(P)-binding Rossmann-like Domain"/>
    <property type="match status" value="1"/>
</dbReference>
<keyword evidence="1" id="KW-0472">Membrane</keyword>
<gene>
    <name evidence="2" type="ORF">DWW10_17590</name>
</gene>
<dbReference type="EMBL" id="QRZF01000014">
    <property type="protein sequence ID" value="RGV50586.1"/>
    <property type="molecule type" value="Genomic_DNA"/>
</dbReference>
<dbReference type="RefSeq" id="WP_118487163.1">
    <property type="nucleotide sequence ID" value="NZ_QRZF01000014.1"/>
</dbReference>
<dbReference type="Proteomes" id="UP000283850">
    <property type="component" value="Unassembled WGS sequence"/>
</dbReference>
<dbReference type="InterPro" id="IPR036291">
    <property type="entry name" value="NAD(P)-bd_dom_sf"/>
</dbReference>
<evidence type="ECO:0008006" key="4">
    <source>
        <dbReference type="Google" id="ProtNLM"/>
    </source>
</evidence>
<keyword evidence="1" id="KW-0812">Transmembrane</keyword>
<feature type="transmembrane region" description="Helical" evidence="1">
    <location>
        <begin position="21"/>
        <end position="40"/>
    </location>
</feature>
<dbReference type="PROSITE" id="PS51257">
    <property type="entry name" value="PROKAR_LIPOPROTEIN"/>
    <property type="match status" value="1"/>
</dbReference>
<organism evidence="2 3">
    <name type="scientific">Bacteroides intestinalis</name>
    <dbReference type="NCBI Taxonomy" id="329854"/>
    <lineage>
        <taxon>Bacteria</taxon>
        <taxon>Pseudomonadati</taxon>
        <taxon>Bacteroidota</taxon>
        <taxon>Bacteroidia</taxon>
        <taxon>Bacteroidales</taxon>
        <taxon>Bacteroidaceae</taxon>
        <taxon>Bacteroides</taxon>
    </lineage>
</organism>
<proteinExistence type="predicted"/>